<keyword evidence="3" id="KW-1185">Reference proteome</keyword>
<organism evidence="2 3">
    <name type="scientific">Leifsonia poae</name>
    <dbReference type="NCBI Taxonomy" id="110933"/>
    <lineage>
        <taxon>Bacteria</taxon>
        <taxon>Bacillati</taxon>
        <taxon>Actinomycetota</taxon>
        <taxon>Actinomycetes</taxon>
        <taxon>Micrococcales</taxon>
        <taxon>Microbacteriaceae</taxon>
        <taxon>Leifsonia</taxon>
    </lineage>
</organism>
<dbReference type="Proteomes" id="UP001142372">
    <property type="component" value="Unassembled WGS sequence"/>
</dbReference>
<comment type="caution">
    <text evidence="2">The sequence shown here is derived from an EMBL/GenBank/DDBJ whole genome shotgun (WGS) entry which is preliminary data.</text>
</comment>
<evidence type="ECO:0000256" key="1">
    <source>
        <dbReference type="SAM" id="MobiDB-lite"/>
    </source>
</evidence>
<reference evidence="2" key="2">
    <citation type="submission" date="2023-01" db="EMBL/GenBank/DDBJ databases">
        <authorList>
            <person name="Sun Q."/>
            <person name="Evtushenko L."/>
        </authorList>
    </citation>
    <scope>NUCLEOTIDE SEQUENCE</scope>
    <source>
        <strain evidence="2">VKM Ac-1401</strain>
    </source>
</reference>
<feature type="compositionally biased region" description="Low complexity" evidence="1">
    <location>
        <begin position="143"/>
        <end position="157"/>
    </location>
</feature>
<evidence type="ECO:0000313" key="3">
    <source>
        <dbReference type="Proteomes" id="UP001142372"/>
    </source>
</evidence>
<dbReference type="RefSeq" id="WP_271177416.1">
    <property type="nucleotide sequence ID" value="NZ_BAAAJO010000009.1"/>
</dbReference>
<name>A0A9W6M0D3_9MICO</name>
<dbReference type="AlphaFoldDB" id="A0A9W6M0D3"/>
<feature type="region of interest" description="Disordered" evidence="1">
    <location>
        <begin position="124"/>
        <end position="157"/>
    </location>
</feature>
<proteinExistence type="predicted"/>
<protein>
    <submittedName>
        <fullName evidence="2">Uncharacterized protein</fullName>
    </submittedName>
</protein>
<evidence type="ECO:0000313" key="2">
    <source>
        <dbReference type="EMBL" id="GLJ76756.1"/>
    </source>
</evidence>
<reference evidence="2" key="1">
    <citation type="journal article" date="2014" name="Int. J. Syst. Evol. Microbiol.">
        <title>Complete genome sequence of Corynebacterium casei LMG S-19264T (=DSM 44701T), isolated from a smear-ripened cheese.</title>
        <authorList>
            <consortium name="US DOE Joint Genome Institute (JGI-PGF)"/>
            <person name="Walter F."/>
            <person name="Albersmeier A."/>
            <person name="Kalinowski J."/>
            <person name="Ruckert C."/>
        </authorList>
    </citation>
    <scope>NUCLEOTIDE SEQUENCE</scope>
    <source>
        <strain evidence="2">VKM Ac-1401</strain>
    </source>
</reference>
<accession>A0A9W6M0D3</accession>
<gene>
    <name evidence="2" type="ORF">GCM10017584_23300</name>
</gene>
<sequence length="157" mass="16026">MAAIAVILGAWASAGLSGCAPTSQVCVSWADFSDPDAAYRQADTVVVGRVIGRDGMMETSLGPARAYRFAVERAYKGAEDSSTIRIGSRSDNCDGGGGYANGDLLANDQRVLVYAYRDGDGPVTLTPSQGVTDLPSGTPVPFGRSSSSGEAGAGTLP</sequence>
<dbReference type="EMBL" id="BSEN01000011">
    <property type="protein sequence ID" value="GLJ76756.1"/>
    <property type="molecule type" value="Genomic_DNA"/>
</dbReference>